<keyword evidence="2" id="KW-0229">DNA integration</keyword>
<sequence length="524" mass="57943">MRLAHHLLRHASGVFHFRLVVPRDLQGFLGLRIIKRSLRTRDPKLARWWAYILGARYAQIFAKARDEGISMVKERRAKDLPEQPARKRSVVLQTGSGEELIDYGCEIRPDGSMRFEATDEADHERLIEAIREAKKPPAWLTQAPSVPHATQASPPDMQSLAGAMETLGASLAQTLSTSAASAMPPAPARPRAIGKAADAWLKSIQADTLPKTLVIKTAAVMGFARHVGISKMLHEVRREDVSAWIETLRTSGLQTPTLINKASYVRGFFTWAVSAGAYAKFHKDENPAAGHVIYRKQEKKRRRAFGFKSFTLDQIQALYAPDALVNLSAGARWGAVIGLYTGARVSEVGQLALVDFTTVDGVACMTITDEGEGQSVKNEPSLRTIPIHPDLITLGLMELVERLRERGERRLFPKIKIGSVNGQGDWLSKAFGRHIEAMGIPKPDKGKYGFHSLRKTAAQTMKAAKVPLEWRCAYMGHDLDEEHVEIYSGEYGPREMREIACSGLAWGVDLVGLMTILSVHKGDS</sequence>
<dbReference type="RefSeq" id="WP_367846118.1">
    <property type="nucleotide sequence ID" value="NZ_JBFOHL010000021.1"/>
</dbReference>
<evidence type="ECO:0000256" key="1">
    <source>
        <dbReference type="ARBA" id="ARBA00008857"/>
    </source>
</evidence>
<protein>
    <submittedName>
        <fullName evidence="7">DUF6538 domain-containing protein</fullName>
    </submittedName>
</protein>
<dbReference type="InterPro" id="IPR010998">
    <property type="entry name" value="Integrase_recombinase_N"/>
</dbReference>
<comment type="similarity">
    <text evidence="1">Belongs to the 'phage' integrase family.</text>
</comment>
<dbReference type="InterPro" id="IPR013762">
    <property type="entry name" value="Integrase-like_cat_sf"/>
</dbReference>
<keyword evidence="4" id="KW-0233">DNA recombination</keyword>
<dbReference type="SUPFAM" id="SSF56349">
    <property type="entry name" value="DNA breaking-rejoining enzymes"/>
    <property type="match status" value="1"/>
</dbReference>
<gene>
    <name evidence="7" type="ORF">ABQJ56_16505</name>
</gene>
<dbReference type="PANTHER" id="PTHR30349:SF41">
    <property type="entry name" value="INTEGRASE_RECOMBINASE PROTEIN MJ0367-RELATED"/>
    <property type="match status" value="1"/>
</dbReference>
<comment type="caution">
    <text evidence="7">The sequence shown here is derived from an EMBL/GenBank/DDBJ whole genome shotgun (WGS) entry which is preliminary data.</text>
</comment>
<dbReference type="InterPro" id="IPR050090">
    <property type="entry name" value="Tyrosine_recombinase_XerCD"/>
</dbReference>
<evidence type="ECO:0000313" key="7">
    <source>
        <dbReference type="EMBL" id="MEW9625827.1"/>
    </source>
</evidence>
<evidence type="ECO:0000256" key="2">
    <source>
        <dbReference type="ARBA" id="ARBA00022908"/>
    </source>
</evidence>
<evidence type="ECO:0000313" key="8">
    <source>
        <dbReference type="Proteomes" id="UP001556170"/>
    </source>
</evidence>
<evidence type="ECO:0000256" key="5">
    <source>
        <dbReference type="PROSITE-ProRule" id="PRU01248"/>
    </source>
</evidence>
<proteinExistence type="inferred from homology"/>
<dbReference type="Pfam" id="PF20172">
    <property type="entry name" value="DUF6538"/>
    <property type="match status" value="1"/>
</dbReference>
<evidence type="ECO:0000256" key="4">
    <source>
        <dbReference type="ARBA" id="ARBA00023172"/>
    </source>
</evidence>
<name>A0ABV3QTC6_9GAMM</name>
<keyword evidence="3 5" id="KW-0238">DNA-binding</keyword>
<evidence type="ECO:0000256" key="3">
    <source>
        <dbReference type="ARBA" id="ARBA00023125"/>
    </source>
</evidence>
<dbReference type="CDD" id="cd01184">
    <property type="entry name" value="INT_C_like_1"/>
    <property type="match status" value="1"/>
</dbReference>
<accession>A0ABV3QTC6</accession>
<dbReference type="EMBL" id="JBFOHL010000021">
    <property type="protein sequence ID" value="MEW9625827.1"/>
    <property type="molecule type" value="Genomic_DNA"/>
</dbReference>
<dbReference type="InterPro" id="IPR044068">
    <property type="entry name" value="CB"/>
</dbReference>
<dbReference type="Proteomes" id="UP001556170">
    <property type="component" value="Unassembled WGS sequence"/>
</dbReference>
<dbReference type="Gene3D" id="1.10.150.130">
    <property type="match status" value="1"/>
</dbReference>
<dbReference type="PROSITE" id="PS51900">
    <property type="entry name" value="CB"/>
    <property type="match status" value="1"/>
</dbReference>
<reference evidence="7 8" key="1">
    <citation type="submission" date="2024-06" db="EMBL/GenBank/DDBJ databases">
        <authorList>
            <person name="Woo H."/>
        </authorList>
    </citation>
    <scope>NUCLEOTIDE SEQUENCE [LARGE SCALE GENOMIC DNA]</scope>
    <source>
        <strain evidence="7 8">S2-g</strain>
    </source>
</reference>
<feature type="domain" description="Core-binding (CB)" evidence="6">
    <location>
        <begin position="191"/>
        <end position="273"/>
    </location>
</feature>
<dbReference type="InterPro" id="IPR046668">
    <property type="entry name" value="DUF6538"/>
</dbReference>
<dbReference type="InterPro" id="IPR011010">
    <property type="entry name" value="DNA_brk_join_enz"/>
</dbReference>
<keyword evidence="8" id="KW-1185">Reference proteome</keyword>
<dbReference type="Gene3D" id="1.10.443.10">
    <property type="entry name" value="Intergrase catalytic core"/>
    <property type="match status" value="1"/>
</dbReference>
<dbReference type="PANTHER" id="PTHR30349">
    <property type="entry name" value="PHAGE INTEGRASE-RELATED"/>
    <property type="match status" value="1"/>
</dbReference>
<organism evidence="7 8">
    <name type="scientific">Rhodanobacter geophilus</name>
    <dbReference type="NCBI Taxonomy" id="3162488"/>
    <lineage>
        <taxon>Bacteria</taxon>
        <taxon>Pseudomonadati</taxon>
        <taxon>Pseudomonadota</taxon>
        <taxon>Gammaproteobacteria</taxon>
        <taxon>Lysobacterales</taxon>
        <taxon>Rhodanobacteraceae</taxon>
        <taxon>Rhodanobacter</taxon>
    </lineage>
</organism>
<evidence type="ECO:0000259" key="6">
    <source>
        <dbReference type="PROSITE" id="PS51900"/>
    </source>
</evidence>